<dbReference type="Gene3D" id="2.170.120.12">
    <property type="entry name" value="DNA-directed RNA polymerase, insert domain"/>
    <property type="match status" value="1"/>
</dbReference>
<dbReference type="AlphaFoldDB" id="A0A0U2VA63"/>
<dbReference type="SUPFAM" id="SSF55257">
    <property type="entry name" value="RBP11-like subunits of RNA polymerase"/>
    <property type="match status" value="1"/>
</dbReference>
<name>A0A0U2VA63_9MAXI</name>
<dbReference type="GO" id="GO:0046983">
    <property type="term" value="F:protein dimerization activity"/>
    <property type="evidence" value="ECO:0007669"/>
    <property type="project" value="InterPro"/>
</dbReference>
<feature type="region of interest" description="Disordered" evidence="3">
    <location>
        <begin position="269"/>
        <end position="305"/>
    </location>
</feature>
<dbReference type="InterPro" id="IPR050518">
    <property type="entry name" value="Rpo3/RPB3_RNA_Pol_subunit"/>
</dbReference>
<evidence type="ECO:0000256" key="1">
    <source>
        <dbReference type="ARBA" id="ARBA00022478"/>
    </source>
</evidence>
<organism evidence="5">
    <name type="scientific">Paracalanus parvus</name>
    <dbReference type="NCBI Taxonomy" id="187406"/>
    <lineage>
        <taxon>Eukaryota</taxon>
        <taxon>Metazoa</taxon>
        <taxon>Ecdysozoa</taxon>
        <taxon>Arthropoda</taxon>
        <taxon>Crustacea</taxon>
        <taxon>Multicrustacea</taxon>
        <taxon>Hexanauplia</taxon>
        <taxon>Copepoda</taxon>
        <taxon>Calanoida</taxon>
        <taxon>Paracalanidae</taxon>
        <taxon>Paracalanus</taxon>
    </lineage>
</organism>
<keyword evidence="1 5" id="KW-0240">DNA-directed RNA polymerase</keyword>
<evidence type="ECO:0000256" key="2">
    <source>
        <dbReference type="ARBA" id="ARBA00023163"/>
    </source>
</evidence>
<dbReference type="GO" id="GO:0005736">
    <property type="term" value="C:RNA polymerase I complex"/>
    <property type="evidence" value="ECO:0007669"/>
    <property type="project" value="TreeGrafter"/>
</dbReference>
<dbReference type="InterPro" id="IPR033901">
    <property type="entry name" value="RNAPI/III_AC40"/>
</dbReference>
<keyword evidence="2" id="KW-0804">Transcription</keyword>
<dbReference type="Pfam" id="PF01193">
    <property type="entry name" value="RNA_pol_L"/>
    <property type="match status" value="1"/>
</dbReference>
<dbReference type="GO" id="GO:0003899">
    <property type="term" value="F:DNA-directed RNA polymerase activity"/>
    <property type="evidence" value="ECO:0007669"/>
    <property type="project" value="InterPro"/>
</dbReference>
<dbReference type="GO" id="GO:0005666">
    <property type="term" value="C:RNA polymerase III complex"/>
    <property type="evidence" value="ECO:0007669"/>
    <property type="project" value="TreeGrafter"/>
</dbReference>
<accession>A0A0U2VA63</accession>
<dbReference type="SMART" id="SM00662">
    <property type="entry name" value="RPOLD"/>
    <property type="match status" value="1"/>
</dbReference>
<sequence length="305" mass="34206">MDKKKARPKETKAFNVDEKPKLTLSEFEIYDTSSNNVSGNIHGDTNQKYDIKQMSSKLQIKVVTLDKLDMTFDLIGFDPAIVNALRRILLSDVPSMAIEKIHMWQNTSIMQDEVLAHRLGLIPLTADPRQFTYPGPGWSPETGTERDTLEFSLEVRCTKDPDTPGQFVDSHVLTDKLVWVPRGEQASWLTDPGPQQKDILINKLRPGHEMEIKLFAVKGLGRDHAKFSPVATVFYRLMPHIEIKLPVLGEDAVRLQKCFSPGVIEVVDGEKGKGGRGGGPETRHLQQERVQIPRAGGEGRHVENP</sequence>
<dbReference type="PANTHER" id="PTHR11800:SF13">
    <property type="entry name" value="DNA-DIRECTED RNA POLYMERASES I AND III SUBUNIT RPAC1"/>
    <property type="match status" value="1"/>
</dbReference>
<evidence type="ECO:0000256" key="3">
    <source>
        <dbReference type="SAM" id="MobiDB-lite"/>
    </source>
</evidence>
<dbReference type="GO" id="GO:0006351">
    <property type="term" value="P:DNA-templated transcription"/>
    <property type="evidence" value="ECO:0007669"/>
    <property type="project" value="InterPro"/>
</dbReference>
<evidence type="ECO:0000313" key="5">
    <source>
        <dbReference type="EMBL" id="ALS05142.1"/>
    </source>
</evidence>
<dbReference type="InterPro" id="IPR036643">
    <property type="entry name" value="RNApol_insert_sf"/>
</dbReference>
<protein>
    <submittedName>
        <fullName evidence="5">DNA-directed RNA polymerase</fullName>
    </submittedName>
</protein>
<dbReference type="PANTHER" id="PTHR11800">
    <property type="entry name" value="DNA-DIRECTED RNA POLYMERASE"/>
    <property type="match status" value="1"/>
</dbReference>
<dbReference type="InterPro" id="IPR036603">
    <property type="entry name" value="RBP11-like"/>
</dbReference>
<evidence type="ECO:0000259" key="4">
    <source>
        <dbReference type="SMART" id="SM00662"/>
    </source>
</evidence>
<feature type="domain" description="DNA-directed RNA polymerase RpoA/D/Rpb3-type" evidence="4">
    <location>
        <begin position="69"/>
        <end position="291"/>
    </location>
</feature>
<dbReference type="CDD" id="cd07032">
    <property type="entry name" value="RNAP_I_II_AC40"/>
    <property type="match status" value="1"/>
</dbReference>
<dbReference type="SUPFAM" id="SSF56553">
    <property type="entry name" value="Insert subdomain of RNA polymerase alpha subunit"/>
    <property type="match status" value="1"/>
</dbReference>
<proteinExistence type="evidence at transcript level"/>
<dbReference type="InterPro" id="IPR011263">
    <property type="entry name" value="DNA-dir_RNA_pol_RpoA/D/Rpb3"/>
</dbReference>
<dbReference type="EMBL" id="KT755308">
    <property type="protein sequence ID" value="ALS05142.1"/>
    <property type="molecule type" value="mRNA"/>
</dbReference>
<reference evidence="5" key="1">
    <citation type="journal article" date="2015" name="Sci. Rep.">
        <title>Spliced leader RNA trans-splicing discovered in copepods.</title>
        <authorList>
            <person name="Yang F."/>
            <person name="Xu D."/>
            <person name="Zhuang Y."/>
            <person name="Yi X."/>
            <person name="Huang Y."/>
            <person name="Chen H."/>
            <person name="Lin S."/>
            <person name="Campbell D.A."/>
            <person name="Sturm N.R."/>
            <person name="Liu G."/>
            <person name="Zhang H."/>
        </authorList>
    </citation>
    <scope>NUCLEOTIDE SEQUENCE</scope>
</reference>